<dbReference type="PANTHER" id="PTHR43133">
    <property type="entry name" value="RNA POLYMERASE ECF-TYPE SIGMA FACTO"/>
    <property type="match status" value="1"/>
</dbReference>
<keyword evidence="4" id="KW-0238">DNA-binding</keyword>
<dbReference type="Pfam" id="PF08281">
    <property type="entry name" value="Sigma70_r4_2"/>
    <property type="match status" value="1"/>
</dbReference>
<dbReference type="Proteomes" id="UP000239485">
    <property type="component" value="Unassembled WGS sequence"/>
</dbReference>
<dbReference type="InterPro" id="IPR036388">
    <property type="entry name" value="WH-like_DNA-bd_sf"/>
</dbReference>
<dbReference type="InterPro" id="IPR013324">
    <property type="entry name" value="RNA_pol_sigma_r3/r4-like"/>
</dbReference>
<reference evidence="8 9" key="1">
    <citation type="submission" date="2018-02" db="EMBL/GenBank/DDBJ databases">
        <title>Genomic Encyclopedia of Archaeal and Bacterial Type Strains, Phase II (KMG-II): from individual species to whole genera.</title>
        <authorList>
            <person name="Goeker M."/>
        </authorList>
    </citation>
    <scope>NUCLEOTIDE SEQUENCE [LARGE SCALE GENOMIC DNA]</scope>
    <source>
        <strain evidence="8 9">DSM 22857</strain>
    </source>
</reference>
<dbReference type="Gene3D" id="1.10.1740.10">
    <property type="match status" value="1"/>
</dbReference>
<dbReference type="AlphaFoldDB" id="A0A2S6ICA0"/>
<organism evidence="8 9">
    <name type="scientific">Kineococcus xinjiangensis</name>
    <dbReference type="NCBI Taxonomy" id="512762"/>
    <lineage>
        <taxon>Bacteria</taxon>
        <taxon>Bacillati</taxon>
        <taxon>Actinomycetota</taxon>
        <taxon>Actinomycetes</taxon>
        <taxon>Kineosporiales</taxon>
        <taxon>Kineosporiaceae</taxon>
        <taxon>Kineococcus</taxon>
    </lineage>
</organism>
<name>A0A2S6ICA0_9ACTN</name>
<dbReference type="Gene3D" id="1.10.10.10">
    <property type="entry name" value="Winged helix-like DNA-binding domain superfamily/Winged helix DNA-binding domain"/>
    <property type="match status" value="1"/>
</dbReference>
<sequence length="174" mass="19417">MDADEDFQLFVAARERSLLRTAWLLTGDWATAEDLVQTALVRVWPQWQRIGGTQGLEGREGADAYVRRTMVNKALDWRRRRWRGDVPTAELPDAPVPGGPARETHLVLVSALRTLPPRQRAVIVLRYFEDLTEADTAAVLDCSVGTVKTHASRALAALRRHPQLGDLRLQGSAT</sequence>
<dbReference type="GO" id="GO:0003677">
    <property type="term" value="F:DNA binding"/>
    <property type="evidence" value="ECO:0007669"/>
    <property type="project" value="UniProtKB-KW"/>
</dbReference>
<dbReference type="InterPro" id="IPR014325">
    <property type="entry name" value="RNA_pol_sigma-E_actinobac"/>
</dbReference>
<dbReference type="InterPro" id="IPR013325">
    <property type="entry name" value="RNA_pol_sigma_r2"/>
</dbReference>
<evidence type="ECO:0000259" key="6">
    <source>
        <dbReference type="Pfam" id="PF04542"/>
    </source>
</evidence>
<dbReference type="InterPro" id="IPR039425">
    <property type="entry name" value="RNA_pol_sigma-70-like"/>
</dbReference>
<dbReference type="SUPFAM" id="SSF88946">
    <property type="entry name" value="Sigma2 domain of RNA polymerase sigma factors"/>
    <property type="match status" value="1"/>
</dbReference>
<feature type="domain" description="RNA polymerase sigma factor 70 region 4 type 2" evidence="7">
    <location>
        <begin position="108"/>
        <end position="158"/>
    </location>
</feature>
<dbReference type="NCBIfam" id="TIGR02983">
    <property type="entry name" value="SigE-fam_strep"/>
    <property type="match status" value="1"/>
</dbReference>
<gene>
    <name evidence="8" type="ORF">CLV92_1219</name>
</gene>
<dbReference type="GO" id="GO:0016987">
    <property type="term" value="F:sigma factor activity"/>
    <property type="evidence" value="ECO:0007669"/>
    <property type="project" value="UniProtKB-KW"/>
</dbReference>
<dbReference type="GO" id="GO:0006352">
    <property type="term" value="P:DNA-templated transcription initiation"/>
    <property type="evidence" value="ECO:0007669"/>
    <property type="project" value="InterPro"/>
</dbReference>
<accession>A0A2S6ICA0</accession>
<dbReference type="CDD" id="cd06171">
    <property type="entry name" value="Sigma70_r4"/>
    <property type="match status" value="1"/>
</dbReference>
<dbReference type="EMBL" id="PTJD01000021">
    <property type="protein sequence ID" value="PPK90879.1"/>
    <property type="molecule type" value="Genomic_DNA"/>
</dbReference>
<keyword evidence="9" id="KW-1185">Reference proteome</keyword>
<evidence type="ECO:0000256" key="5">
    <source>
        <dbReference type="ARBA" id="ARBA00023163"/>
    </source>
</evidence>
<dbReference type="NCBIfam" id="TIGR02937">
    <property type="entry name" value="sigma70-ECF"/>
    <property type="match status" value="1"/>
</dbReference>
<keyword evidence="2" id="KW-0805">Transcription regulation</keyword>
<evidence type="ECO:0000313" key="9">
    <source>
        <dbReference type="Proteomes" id="UP000239485"/>
    </source>
</evidence>
<protein>
    <submittedName>
        <fullName evidence="8">RNA polymerase sigma-70 factor (Sigma-E family)</fullName>
    </submittedName>
</protein>
<evidence type="ECO:0000256" key="3">
    <source>
        <dbReference type="ARBA" id="ARBA00023082"/>
    </source>
</evidence>
<dbReference type="SUPFAM" id="SSF88659">
    <property type="entry name" value="Sigma3 and sigma4 domains of RNA polymerase sigma factors"/>
    <property type="match status" value="1"/>
</dbReference>
<dbReference type="InterPro" id="IPR014284">
    <property type="entry name" value="RNA_pol_sigma-70_dom"/>
</dbReference>
<evidence type="ECO:0000256" key="1">
    <source>
        <dbReference type="ARBA" id="ARBA00010641"/>
    </source>
</evidence>
<evidence type="ECO:0000256" key="4">
    <source>
        <dbReference type="ARBA" id="ARBA00023125"/>
    </source>
</evidence>
<dbReference type="OrthoDB" id="3678480at2"/>
<evidence type="ECO:0000256" key="2">
    <source>
        <dbReference type="ARBA" id="ARBA00023015"/>
    </source>
</evidence>
<comment type="caution">
    <text evidence="8">The sequence shown here is derived from an EMBL/GenBank/DDBJ whole genome shotgun (WGS) entry which is preliminary data.</text>
</comment>
<feature type="domain" description="RNA polymerase sigma-70 region 2" evidence="6">
    <location>
        <begin position="12"/>
        <end position="83"/>
    </location>
</feature>
<dbReference type="PANTHER" id="PTHR43133:SF50">
    <property type="entry name" value="ECF RNA POLYMERASE SIGMA FACTOR SIGM"/>
    <property type="match status" value="1"/>
</dbReference>
<dbReference type="RefSeq" id="WP_104435654.1">
    <property type="nucleotide sequence ID" value="NZ_PTJD01000021.1"/>
</dbReference>
<dbReference type="Pfam" id="PF04542">
    <property type="entry name" value="Sigma70_r2"/>
    <property type="match status" value="1"/>
</dbReference>
<comment type="similarity">
    <text evidence="1">Belongs to the sigma-70 factor family. ECF subfamily.</text>
</comment>
<dbReference type="InterPro" id="IPR013249">
    <property type="entry name" value="RNA_pol_sigma70_r4_t2"/>
</dbReference>
<evidence type="ECO:0000259" key="7">
    <source>
        <dbReference type="Pfam" id="PF08281"/>
    </source>
</evidence>
<keyword evidence="3" id="KW-0731">Sigma factor</keyword>
<dbReference type="InterPro" id="IPR007627">
    <property type="entry name" value="RNA_pol_sigma70_r2"/>
</dbReference>
<keyword evidence="5" id="KW-0804">Transcription</keyword>
<evidence type="ECO:0000313" key="8">
    <source>
        <dbReference type="EMBL" id="PPK90879.1"/>
    </source>
</evidence>
<proteinExistence type="inferred from homology"/>